<evidence type="ECO:0000313" key="3">
    <source>
        <dbReference type="Proteomes" id="UP001328107"/>
    </source>
</evidence>
<feature type="region of interest" description="Disordered" evidence="1">
    <location>
        <begin position="165"/>
        <end position="188"/>
    </location>
</feature>
<dbReference type="Proteomes" id="UP001328107">
    <property type="component" value="Unassembled WGS sequence"/>
</dbReference>
<sequence length="231" mass="23334">LITLDNNLYQQENEQLLGLSNTIVGGLLGFGLSLSGVLLVGSDAAQVAVHLDLLLGLGDGAGSLLVDDLGEGKDGSAELGGDLELFGGAVSLLGGGELLGEEDELGLVSLQALDVGLKRLEGLVGPAVIDRDSDSAGLGLVDAGLLELVKGESTSEADTSVVALGNATDSGPEETGDGTRSNPRCLSNTGQTSALLAGRLVEPGLDSHFPMLAEMRIGNHVVPLGSHGYLE</sequence>
<proteinExistence type="predicted"/>
<protein>
    <submittedName>
        <fullName evidence="2">Uncharacterized protein</fullName>
    </submittedName>
</protein>
<organism evidence="2 3">
    <name type="scientific">Pristionchus mayeri</name>
    <dbReference type="NCBI Taxonomy" id="1317129"/>
    <lineage>
        <taxon>Eukaryota</taxon>
        <taxon>Metazoa</taxon>
        <taxon>Ecdysozoa</taxon>
        <taxon>Nematoda</taxon>
        <taxon>Chromadorea</taxon>
        <taxon>Rhabditida</taxon>
        <taxon>Rhabditina</taxon>
        <taxon>Diplogasteromorpha</taxon>
        <taxon>Diplogasteroidea</taxon>
        <taxon>Neodiplogasteridae</taxon>
        <taxon>Pristionchus</taxon>
    </lineage>
</organism>
<gene>
    <name evidence="2" type="ORF">PMAYCL1PPCAC_21929</name>
</gene>
<dbReference type="AlphaFoldDB" id="A0AAN5I4Z5"/>
<keyword evidence="3" id="KW-1185">Reference proteome</keyword>
<feature type="non-terminal residue" evidence="2">
    <location>
        <position position="231"/>
    </location>
</feature>
<accession>A0AAN5I4Z5</accession>
<dbReference type="EMBL" id="BTRK01000005">
    <property type="protein sequence ID" value="GMR51734.1"/>
    <property type="molecule type" value="Genomic_DNA"/>
</dbReference>
<evidence type="ECO:0000256" key="1">
    <source>
        <dbReference type="SAM" id="MobiDB-lite"/>
    </source>
</evidence>
<reference evidence="3" key="1">
    <citation type="submission" date="2022-10" db="EMBL/GenBank/DDBJ databases">
        <title>Genome assembly of Pristionchus species.</title>
        <authorList>
            <person name="Yoshida K."/>
            <person name="Sommer R.J."/>
        </authorList>
    </citation>
    <scope>NUCLEOTIDE SEQUENCE [LARGE SCALE GENOMIC DNA]</scope>
    <source>
        <strain evidence="3">RS5460</strain>
    </source>
</reference>
<evidence type="ECO:0000313" key="2">
    <source>
        <dbReference type="EMBL" id="GMR51734.1"/>
    </source>
</evidence>
<name>A0AAN5I4Z5_9BILA</name>
<comment type="caution">
    <text evidence="2">The sequence shown here is derived from an EMBL/GenBank/DDBJ whole genome shotgun (WGS) entry which is preliminary data.</text>
</comment>
<feature type="non-terminal residue" evidence="2">
    <location>
        <position position="1"/>
    </location>
</feature>
<feature type="compositionally biased region" description="Polar residues" evidence="1">
    <location>
        <begin position="178"/>
        <end position="188"/>
    </location>
</feature>